<feature type="transmembrane region" description="Helical" evidence="7">
    <location>
        <begin position="270"/>
        <end position="288"/>
    </location>
</feature>
<dbReference type="InterPro" id="IPR002656">
    <property type="entry name" value="Acyl_transf_3_dom"/>
</dbReference>
<evidence type="ECO:0000259" key="8">
    <source>
        <dbReference type="Pfam" id="PF01757"/>
    </source>
</evidence>
<reference evidence="9 10" key="1">
    <citation type="submission" date="2024-09" db="EMBL/GenBank/DDBJ databases">
        <authorList>
            <person name="Sun Q."/>
            <person name="Mori K."/>
        </authorList>
    </citation>
    <scope>NUCLEOTIDE SEQUENCE [LARGE SCALE GENOMIC DNA]</scope>
    <source>
        <strain evidence="9 10">NCAIM B.02340</strain>
    </source>
</reference>
<keyword evidence="6 7" id="KW-0472">Membrane</keyword>
<dbReference type="GO" id="GO:0016746">
    <property type="term" value="F:acyltransferase activity"/>
    <property type="evidence" value="ECO:0007669"/>
    <property type="project" value="UniProtKB-KW"/>
</dbReference>
<keyword evidence="5 7" id="KW-1133">Transmembrane helix</keyword>
<feature type="transmembrane region" description="Helical" evidence="7">
    <location>
        <begin position="308"/>
        <end position="326"/>
    </location>
</feature>
<evidence type="ECO:0000256" key="3">
    <source>
        <dbReference type="ARBA" id="ARBA00022475"/>
    </source>
</evidence>
<comment type="subcellular location">
    <subcellularLocation>
        <location evidence="1">Cell membrane</location>
        <topology evidence="1">Multi-pass membrane protein</topology>
    </subcellularLocation>
</comment>
<gene>
    <name evidence="9" type="ORF">ACFFFP_00620</name>
</gene>
<evidence type="ECO:0000313" key="9">
    <source>
        <dbReference type="EMBL" id="MFC0594700.1"/>
    </source>
</evidence>
<evidence type="ECO:0000256" key="6">
    <source>
        <dbReference type="ARBA" id="ARBA00023136"/>
    </source>
</evidence>
<evidence type="ECO:0000256" key="7">
    <source>
        <dbReference type="SAM" id="Phobius"/>
    </source>
</evidence>
<accession>A0ABV6PXX8</accession>
<comment type="similarity">
    <text evidence="2">Belongs to the acyltransferase 3 family.</text>
</comment>
<feature type="transmembrane region" description="Helical" evidence="7">
    <location>
        <begin position="81"/>
        <end position="101"/>
    </location>
</feature>
<feature type="transmembrane region" description="Helical" evidence="7">
    <location>
        <begin position="173"/>
        <end position="195"/>
    </location>
</feature>
<evidence type="ECO:0000256" key="2">
    <source>
        <dbReference type="ARBA" id="ARBA00007400"/>
    </source>
</evidence>
<dbReference type="Proteomes" id="UP001589830">
    <property type="component" value="Unassembled WGS sequence"/>
</dbReference>
<evidence type="ECO:0000256" key="1">
    <source>
        <dbReference type="ARBA" id="ARBA00004651"/>
    </source>
</evidence>
<feature type="transmembrane region" description="Helical" evidence="7">
    <location>
        <begin position="242"/>
        <end position="258"/>
    </location>
</feature>
<dbReference type="Pfam" id="PF01757">
    <property type="entry name" value="Acyl_transf_3"/>
    <property type="match status" value="1"/>
</dbReference>
<protein>
    <submittedName>
        <fullName evidence="9">Acyltransferase family protein</fullName>
    </submittedName>
</protein>
<comment type="caution">
    <text evidence="9">The sequence shown here is derived from an EMBL/GenBank/DDBJ whole genome shotgun (WGS) entry which is preliminary data.</text>
</comment>
<proteinExistence type="inferred from homology"/>
<name>A0ABV6PXX8_9DEIN</name>
<keyword evidence="3" id="KW-1003">Cell membrane</keyword>
<dbReference type="EMBL" id="JBHLTW010000003">
    <property type="protein sequence ID" value="MFC0594700.1"/>
    <property type="molecule type" value="Genomic_DNA"/>
</dbReference>
<keyword evidence="10" id="KW-1185">Reference proteome</keyword>
<organism evidence="9 10">
    <name type="scientific">Thermus composti</name>
    <dbReference type="NCBI Taxonomy" id="532059"/>
    <lineage>
        <taxon>Bacteria</taxon>
        <taxon>Thermotogati</taxon>
        <taxon>Deinococcota</taxon>
        <taxon>Deinococci</taxon>
        <taxon>Thermales</taxon>
        <taxon>Thermaceae</taxon>
        <taxon>Thermus</taxon>
    </lineage>
</organism>
<sequence length="338" mass="39379">MERFSWVEVFRGLAILEVVLHHVSGRFLRELPQGSPEWLFLAAVNRTLHFAVPAFLFLTAFVIGASFYREFRLGRYLENRALRLLWPYLLWSGIYLLFRYWDTGAFQPERLPHQLLWGKAYFHLYFLAVALQLALLLPLFRPLLFRRPHGAWFLLLGVGGTLALYFLNRAYRFLPYPGSFVLWYLPAIALGLYLASRLERLPQILRLWPLSLLLVGVGLGGYLPLALAVLQGLRVDTFHYQAFHWIYTSGMAFLLFLLARRLDQSRLRPFLAFLGRYSLQIYLVHPMVVRLLEKYPDFPEPLGLKPAFLAYYLLALALPLFLAHFLSRVGASRWVFGR</sequence>
<feature type="transmembrane region" description="Helical" evidence="7">
    <location>
        <begin position="48"/>
        <end position="69"/>
    </location>
</feature>
<keyword evidence="9" id="KW-0808">Transferase</keyword>
<keyword evidence="9" id="KW-0012">Acyltransferase</keyword>
<feature type="transmembrane region" description="Helical" evidence="7">
    <location>
        <begin position="151"/>
        <end position="167"/>
    </location>
</feature>
<evidence type="ECO:0000256" key="5">
    <source>
        <dbReference type="ARBA" id="ARBA00022989"/>
    </source>
</evidence>
<dbReference type="PANTHER" id="PTHR40074">
    <property type="entry name" value="O-ACETYLTRANSFERASE WECH"/>
    <property type="match status" value="1"/>
</dbReference>
<keyword evidence="4 7" id="KW-0812">Transmembrane</keyword>
<dbReference type="RefSeq" id="WP_188847508.1">
    <property type="nucleotide sequence ID" value="NZ_BMPJ01000014.1"/>
</dbReference>
<dbReference type="PANTHER" id="PTHR40074:SF2">
    <property type="entry name" value="O-ACETYLTRANSFERASE WECH"/>
    <property type="match status" value="1"/>
</dbReference>
<evidence type="ECO:0000256" key="4">
    <source>
        <dbReference type="ARBA" id="ARBA00022692"/>
    </source>
</evidence>
<feature type="domain" description="Acyltransferase 3" evidence="8">
    <location>
        <begin position="5"/>
        <end position="323"/>
    </location>
</feature>
<feature type="transmembrane region" description="Helical" evidence="7">
    <location>
        <begin position="207"/>
        <end position="230"/>
    </location>
</feature>
<evidence type="ECO:0000313" key="10">
    <source>
        <dbReference type="Proteomes" id="UP001589830"/>
    </source>
</evidence>
<feature type="transmembrane region" description="Helical" evidence="7">
    <location>
        <begin position="121"/>
        <end position="139"/>
    </location>
</feature>